<sequence>MGKAARRARKEAQAARPTVAAAPFIARPFTGLPGESDWVAMRQLLPAALASITLRDCEPIRSALGHDPSETDLNITITTLLPGAWPALHRDNGERLIAIQSVGASGDASRDIAAAILAALAAPAGVPVTHMPPVNADTPRLQGLIGPTTTFAADLRAGFDYWVPDVSALDARAKAELEEANASLVPTMRMPADACPKNAIAYWGLMGDRALIRLILTDEENRATDALARLHAASVDTLQAEQGASTRLLGAFRADGVLIPVWDLDPALGAEAYEKALAEFSARYTEALASDAPLTPEERRARSGLLSRQLTLR</sequence>
<gene>
    <name evidence="2" type="ORF">NCTC7915_01936</name>
</gene>
<name>A0AA46BPL4_9MICO</name>
<evidence type="ECO:0000313" key="3">
    <source>
        <dbReference type="Proteomes" id="UP000254118"/>
    </source>
</evidence>
<reference evidence="2 3" key="1">
    <citation type="submission" date="2018-06" db="EMBL/GenBank/DDBJ databases">
        <authorList>
            <consortium name="Pathogen Informatics"/>
            <person name="Doyle S."/>
        </authorList>
    </citation>
    <scope>NUCLEOTIDE SEQUENCE [LARGE SCALE GENOMIC DNA]</scope>
    <source>
        <strain evidence="2 3">NCTC7915</strain>
    </source>
</reference>
<organism evidence="2 3">
    <name type="scientific">Dermatophilus congolensis</name>
    <dbReference type="NCBI Taxonomy" id="1863"/>
    <lineage>
        <taxon>Bacteria</taxon>
        <taxon>Bacillati</taxon>
        <taxon>Actinomycetota</taxon>
        <taxon>Actinomycetes</taxon>
        <taxon>Micrococcales</taxon>
        <taxon>Dermatophilaceae</taxon>
        <taxon>Dermatophilus</taxon>
    </lineage>
</organism>
<dbReference type="Pfam" id="PF19348">
    <property type="entry name" value="DUF5926"/>
    <property type="match status" value="1"/>
</dbReference>
<evidence type="ECO:0000259" key="1">
    <source>
        <dbReference type="Pfam" id="PF19348"/>
    </source>
</evidence>
<proteinExistence type="predicted"/>
<accession>A0AA46BPL4</accession>
<comment type="caution">
    <text evidence="2">The sequence shown here is derived from an EMBL/GenBank/DDBJ whole genome shotgun (WGS) entry which is preliminary data.</text>
</comment>
<evidence type="ECO:0000313" key="2">
    <source>
        <dbReference type="EMBL" id="STD13504.1"/>
    </source>
</evidence>
<dbReference type="InterPro" id="IPR045970">
    <property type="entry name" value="DUF5926"/>
</dbReference>
<dbReference type="AlphaFoldDB" id="A0AA46BPL4"/>
<feature type="domain" description="DUF5926" evidence="1">
    <location>
        <begin position="28"/>
        <end position="313"/>
    </location>
</feature>
<protein>
    <recommendedName>
        <fullName evidence="1">DUF5926 domain-containing protein</fullName>
    </recommendedName>
</protein>
<dbReference type="Proteomes" id="UP000254118">
    <property type="component" value="Unassembled WGS sequence"/>
</dbReference>
<dbReference type="EMBL" id="UFYA01000001">
    <property type="protein sequence ID" value="STD13504.1"/>
    <property type="molecule type" value="Genomic_DNA"/>
</dbReference>
<dbReference type="RefSeq" id="WP_115031585.1">
    <property type="nucleotide sequence ID" value="NZ_UFYA01000001.1"/>
</dbReference>